<feature type="domain" description="CheR-type methyltransferase" evidence="1">
    <location>
        <begin position="21"/>
        <end position="283"/>
    </location>
</feature>
<evidence type="ECO:0000313" key="3">
    <source>
        <dbReference type="Proteomes" id="UP000030700"/>
    </source>
</evidence>
<proteinExistence type="predicted"/>
<dbReference type="EMBL" id="DF820456">
    <property type="protein sequence ID" value="GAK50382.1"/>
    <property type="molecule type" value="Genomic_DNA"/>
</dbReference>
<dbReference type="PANTHER" id="PTHR24422:SF8">
    <property type="entry name" value="CHEMOTAXIS PROTEIN"/>
    <property type="match status" value="1"/>
</dbReference>
<name>A0A0S6VZ42_9BACT</name>
<dbReference type="PRINTS" id="PR00996">
    <property type="entry name" value="CHERMTFRASE"/>
</dbReference>
<keyword evidence="2" id="KW-0808">Transferase</keyword>
<dbReference type="STRING" id="1499966.U14_01612"/>
<dbReference type="AlphaFoldDB" id="A0A0S6VZ42"/>
<dbReference type="InterPro" id="IPR029063">
    <property type="entry name" value="SAM-dependent_MTases_sf"/>
</dbReference>
<keyword evidence="3" id="KW-1185">Reference proteome</keyword>
<organism evidence="2">
    <name type="scientific">Candidatus Moduliflexus flocculans</name>
    <dbReference type="NCBI Taxonomy" id="1499966"/>
    <lineage>
        <taxon>Bacteria</taxon>
        <taxon>Candidatus Moduliflexota</taxon>
        <taxon>Candidatus Moduliflexia</taxon>
        <taxon>Candidatus Moduliflexales</taxon>
        <taxon>Candidatus Moduliflexaceae</taxon>
    </lineage>
</organism>
<keyword evidence="2" id="KW-0489">Methyltransferase</keyword>
<evidence type="ECO:0000259" key="1">
    <source>
        <dbReference type="PROSITE" id="PS50123"/>
    </source>
</evidence>
<dbReference type="SUPFAM" id="SSF47757">
    <property type="entry name" value="Chemotaxis receptor methyltransferase CheR, N-terminal domain"/>
    <property type="match status" value="1"/>
</dbReference>
<dbReference type="Pfam" id="PF01739">
    <property type="entry name" value="CheR"/>
    <property type="match status" value="1"/>
</dbReference>
<dbReference type="PROSITE" id="PS50123">
    <property type="entry name" value="CHER"/>
    <property type="match status" value="1"/>
</dbReference>
<protein>
    <submittedName>
        <fullName evidence="2">MCP methyltransferase, CheR-type</fullName>
    </submittedName>
</protein>
<dbReference type="Proteomes" id="UP000030700">
    <property type="component" value="Unassembled WGS sequence"/>
</dbReference>
<reference evidence="2" key="1">
    <citation type="journal article" date="2015" name="PeerJ">
        <title>First genomic representation of candidate bacterial phylum KSB3 points to enhanced environmental sensing as a trigger of wastewater bulking.</title>
        <authorList>
            <person name="Sekiguchi Y."/>
            <person name="Ohashi A."/>
            <person name="Parks D.H."/>
            <person name="Yamauchi T."/>
            <person name="Tyson G.W."/>
            <person name="Hugenholtz P."/>
        </authorList>
    </citation>
    <scope>NUCLEOTIDE SEQUENCE [LARGE SCALE GENOMIC DNA]</scope>
</reference>
<dbReference type="Gene3D" id="3.40.50.150">
    <property type="entry name" value="Vaccinia Virus protein VP39"/>
    <property type="match status" value="1"/>
</dbReference>
<dbReference type="SMART" id="SM00138">
    <property type="entry name" value="MeTrc"/>
    <property type="match status" value="1"/>
</dbReference>
<dbReference type="InterPro" id="IPR022641">
    <property type="entry name" value="CheR_N"/>
</dbReference>
<dbReference type="InterPro" id="IPR050903">
    <property type="entry name" value="Bact_Chemotaxis_MeTrfase"/>
</dbReference>
<dbReference type="InterPro" id="IPR022642">
    <property type="entry name" value="CheR_C"/>
</dbReference>
<dbReference type="GO" id="GO:0032259">
    <property type="term" value="P:methylation"/>
    <property type="evidence" value="ECO:0007669"/>
    <property type="project" value="UniProtKB-KW"/>
</dbReference>
<accession>A0A0S6VZ42</accession>
<gene>
    <name evidence="2" type="ORF">U14_01612</name>
</gene>
<dbReference type="SUPFAM" id="SSF53335">
    <property type="entry name" value="S-adenosyl-L-methionine-dependent methyltransferases"/>
    <property type="match status" value="1"/>
</dbReference>
<dbReference type="Pfam" id="PF03705">
    <property type="entry name" value="CheR_N"/>
    <property type="match status" value="1"/>
</dbReference>
<evidence type="ECO:0000313" key="2">
    <source>
        <dbReference type="EMBL" id="GAK50382.1"/>
    </source>
</evidence>
<dbReference type="PANTHER" id="PTHR24422">
    <property type="entry name" value="CHEMOTAXIS PROTEIN METHYLTRANSFERASE"/>
    <property type="match status" value="1"/>
</dbReference>
<dbReference type="HOGENOM" id="CLU_025854_1_0_0"/>
<dbReference type="InterPro" id="IPR000780">
    <property type="entry name" value="CheR_MeTrfase"/>
</dbReference>
<sequence>MFMKRMFSLHDAPKMPENAPASLHDVDTEQIEIQLLLEAIHLKYGYDFRDYARASVKRRIMHRKNLANIATMAEMQHRILHDIEFFERLLLDLSINVTEMFRDPSFYVALRQEVVPILRTYPFIKIWHAGCSTGEEAYSMAILLKEEGLYDRTQIYATDFNDVVLQKAREGIYSLEHIKDYTLNYQRAGGKTAFVEYYTAHHNSILLDRSLKKNMVFANHNLETDGVFGEMHLILCRNVLIYFNRTLQNRVIRLFHESLCRSGLLCLGSKETLHFSDNAHAFEEIVADEKIYKKTL</sequence>
<dbReference type="GO" id="GO:0008757">
    <property type="term" value="F:S-adenosylmethionine-dependent methyltransferase activity"/>
    <property type="evidence" value="ECO:0007669"/>
    <property type="project" value="InterPro"/>
</dbReference>